<dbReference type="Proteomes" id="UP000494165">
    <property type="component" value="Unassembled WGS sequence"/>
</dbReference>
<feature type="region of interest" description="Disordered" evidence="1">
    <location>
        <begin position="1"/>
        <end position="31"/>
    </location>
</feature>
<organism evidence="2 3">
    <name type="scientific">Cloeon dipterum</name>
    <dbReference type="NCBI Taxonomy" id="197152"/>
    <lineage>
        <taxon>Eukaryota</taxon>
        <taxon>Metazoa</taxon>
        <taxon>Ecdysozoa</taxon>
        <taxon>Arthropoda</taxon>
        <taxon>Hexapoda</taxon>
        <taxon>Insecta</taxon>
        <taxon>Pterygota</taxon>
        <taxon>Palaeoptera</taxon>
        <taxon>Ephemeroptera</taxon>
        <taxon>Pisciforma</taxon>
        <taxon>Baetidae</taxon>
        <taxon>Cloeon</taxon>
    </lineage>
</organism>
<sequence>MLLPPKDPDQPPPGIAPGGLRSPRTQPRTPAGHVILTGVKGHVTDRLPPPEAVAWPPLGTNSTADDCRFFF</sequence>
<comment type="caution">
    <text evidence="2">The sequence shown here is derived from an EMBL/GenBank/DDBJ whole genome shotgun (WGS) entry which is preliminary data.</text>
</comment>
<keyword evidence="3" id="KW-1185">Reference proteome</keyword>
<accession>A0A8S1CWF8</accession>
<name>A0A8S1CWF8_9INSE</name>
<dbReference type="EMBL" id="CADEPI010000087">
    <property type="protein sequence ID" value="CAB3373611.1"/>
    <property type="molecule type" value="Genomic_DNA"/>
</dbReference>
<evidence type="ECO:0000313" key="2">
    <source>
        <dbReference type="EMBL" id="CAB3373611.1"/>
    </source>
</evidence>
<proteinExistence type="predicted"/>
<evidence type="ECO:0000313" key="3">
    <source>
        <dbReference type="Proteomes" id="UP000494165"/>
    </source>
</evidence>
<evidence type="ECO:0000256" key="1">
    <source>
        <dbReference type="SAM" id="MobiDB-lite"/>
    </source>
</evidence>
<protein>
    <submittedName>
        <fullName evidence="2">Uncharacterized protein</fullName>
    </submittedName>
</protein>
<dbReference type="AlphaFoldDB" id="A0A8S1CWF8"/>
<gene>
    <name evidence="2" type="ORF">CLODIP_2_CD15060</name>
</gene>
<reference evidence="2 3" key="1">
    <citation type="submission" date="2020-04" db="EMBL/GenBank/DDBJ databases">
        <authorList>
            <person name="Alioto T."/>
            <person name="Alioto T."/>
            <person name="Gomez Garrido J."/>
        </authorList>
    </citation>
    <scope>NUCLEOTIDE SEQUENCE [LARGE SCALE GENOMIC DNA]</scope>
</reference>